<dbReference type="PANTHER" id="PTHR34700">
    <property type="entry name" value="POTASSIUM BINDING PROTEIN KBP"/>
    <property type="match status" value="1"/>
</dbReference>
<dbReference type="EMBL" id="JAHCVK010000014">
    <property type="protein sequence ID" value="MBT0654665.1"/>
    <property type="molecule type" value="Genomic_DNA"/>
</dbReference>
<dbReference type="InterPro" id="IPR052196">
    <property type="entry name" value="Bact_Kbp"/>
</dbReference>
<organism evidence="3 4">
    <name type="scientific">Geomobilimonas luticola</name>
    <dbReference type="NCBI Taxonomy" id="1114878"/>
    <lineage>
        <taxon>Bacteria</taxon>
        <taxon>Pseudomonadati</taxon>
        <taxon>Thermodesulfobacteriota</taxon>
        <taxon>Desulfuromonadia</taxon>
        <taxon>Geobacterales</taxon>
        <taxon>Geobacteraceae</taxon>
        <taxon>Geomobilimonas</taxon>
    </lineage>
</organism>
<evidence type="ECO:0000313" key="3">
    <source>
        <dbReference type="EMBL" id="MBT0654665.1"/>
    </source>
</evidence>
<accession>A0ABS5SHF1</accession>
<dbReference type="InterPro" id="IPR018392">
    <property type="entry name" value="LysM"/>
</dbReference>
<dbReference type="SUPFAM" id="SSF54106">
    <property type="entry name" value="LysM domain"/>
    <property type="match status" value="1"/>
</dbReference>
<gene>
    <name evidence="3" type="ORF">KI810_16555</name>
</gene>
<dbReference type="RefSeq" id="WP_214176674.1">
    <property type="nucleotide sequence ID" value="NZ_JAHCVK010000014.1"/>
</dbReference>
<feature type="domain" description="LysM" evidence="2">
    <location>
        <begin position="29"/>
        <end position="77"/>
    </location>
</feature>
<reference evidence="3 4" key="1">
    <citation type="submission" date="2021-05" db="EMBL/GenBank/DDBJ databases">
        <title>The draft genome of Geobacter luticola JCM 17780.</title>
        <authorList>
            <person name="Xu Z."/>
            <person name="Masuda Y."/>
            <person name="Itoh H."/>
            <person name="Senoo K."/>
        </authorList>
    </citation>
    <scope>NUCLEOTIDE SEQUENCE [LARGE SCALE GENOMIC DNA]</scope>
    <source>
        <strain evidence="3 4">JCM 17780</strain>
    </source>
</reference>
<dbReference type="InterPro" id="IPR036779">
    <property type="entry name" value="LysM_dom_sf"/>
</dbReference>
<keyword evidence="4" id="KW-1185">Reference proteome</keyword>
<feature type="chain" id="PRO_5046347194" evidence="1">
    <location>
        <begin position="24"/>
        <end position="332"/>
    </location>
</feature>
<comment type="caution">
    <text evidence="3">The sequence shown here is derived from an EMBL/GenBank/DDBJ whole genome shotgun (WGS) entry which is preliminary data.</text>
</comment>
<dbReference type="PROSITE" id="PS51782">
    <property type="entry name" value="LYSM"/>
    <property type="match status" value="1"/>
</dbReference>
<evidence type="ECO:0000256" key="1">
    <source>
        <dbReference type="SAM" id="SignalP"/>
    </source>
</evidence>
<evidence type="ECO:0000313" key="4">
    <source>
        <dbReference type="Proteomes" id="UP000756860"/>
    </source>
</evidence>
<dbReference type="PANTHER" id="PTHR34700:SF4">
    <property type="entry name" value="PHAGE-LIKE ELEMENT PBSX PROTEIN XKDP"/>
    <property type="match status" value="1"/>
</dbReference>
<dbReference type="Pfam" id="PF01476">
    <property type="entry name" value="LysM"/>
    <property type="match status" value="1"/>
</dbReference>
<dbReference type="CDD" id="cd00118">
    <property type="entry name" value="LysM"/>
    <property type="match status" value="1"/>
</dbReference>
<sequence length="332" mass="36439">MKRTVLALLFFLLLMAGYTVAWAQDEEPTIYVIQKGDTLWGLSDKFLKDPHYWPPLWAKNPGIGNPHFIFPGQKLRIFEDRIEIVDEKGTAPPAAAARTPEPAGVVPERIFTVTGGEGFLMEGNARPVGYIISTFQNRQIVGEDDIVYADIGKAQGVKTGDRFSIFKEMEAVSHPVNHVILGHRVIPLGSLQISEVEEKASKALITKSYLEIGAGAYLMPYRERKKIVSLKAPAKDLNGYIVETQTGNKAIAAGDVAFLDLGRADGLEPGNMLYVVRDVVPDQKFLSMPIGKLPTDVVGAVVVVETGETTSTALVVKSIDTIYRGDRVEMRK</sequence>
<evidence type="ECO:0000259" key="2">
    <source>
        <dbReference type="PROSITE" id="PS51782"/>
    </source>
</evidence>
<feature type="signal peptide" evidence="1">
    <location>
        <begin position="1"/>
        <end position="23"/>
    </location>
</feature>
<dbReference type="Gene3D" id="3.10.350.10">
    <property type="entry name" value="LysM domain"/>
    <property type="match status" value="1"/>
</dbReference>
<protein>
    <submittedName>
        <fullName evidence="3">LysM peptidoglycan-binding domain-containing protein</fullName>
    </submittedName>
</protein>
<name>A0ABS5SHF1_9BACT</name>
<dbReference type="Proteomes" id="UP000756860">
    <property type="component" value="Unassembled WGS sequence"/>
</dbReference>
<proteinExistence type="predicted"/>
<keyword evidence="1" id="KW-0732">Signal</keyword>
<dbReference type="SMART" id="SM00257">
    <property type="entry name" value="LysM"/>
    <property type="match status" value="1"/>
</dbReference>